<evidence type="ECO:0000256" key="2">
    <source>
        <dbReference type="ARBA" id="ARBA00005120"/>
    </source>
</evidence>
<keyword evidence="9 12" id="KW-0456">Lyase</keyword>
<evidence type="ECO:0000256" key="9">
    <source>
        <dbReference type="ARBA" id="ARBA00023239"/>
    </source>
</evidence>
<evidence type="ECO:0000256" key="1">
    <source>
        <dbReference type="ARBA" id="ARBA00003294"/>
    </source>
</evidence>
<dbReference type="InterPro" id="IPR013785">
    <property type="entry name" value="Aldolase_TIM"/>
</dbReference>
<dbReference type="NCBIfam" id="TIGR00674">
    <property type="entry name" value="dapA"/>
    <property type="match status" value="1"/>
</dbReference>
<dbReference type="PRINTS" id="PR00146">
    <property type="entry name" value="DHPICSNTHASE"/>
</dbReference>
<feature type="binding site" evidence="12">
    <location>
        <position position="54"/>
    </location>
    <ligand>
        <name>pyruvate</name>
        <dbReference type="ChEBI" id="CHEBI:15361"/>
    </ligand>
</feature>
<feature type="binding site" evidence="12">
    <location>
        <position position="210"/>
    </location>
    <ligand>
        <name>pyruvate</name>
        <dbReference type="ChEBI" id="CHEBI:15361"/>
    </ligand>
</feature>
<evidence type="ECO:0000313" key="14">
    <source>
        <dbReference type="EMBL" id="MFC0581473.1"/>
    </source>
</evidence>
<dbReference type="PANTHER" id="PTHR12128:SF66">
    <property type="entry name" value="4-HYDROXY-2-OXOGLUTARATE ALDOLASE, MITOCHONDRIAL"/>
    <property type="match status" value="1"/>
</dbReference>
<keyword evidence="15" id="KW-1185">Reference proteome</keyword>
<feature type="active site" description="Schiff-base intermediate with substrate" evidence="12">
    <location>
        <position position="170"/>
    </location>
</feature>
<comment type="catalytic activity">
    <reaction evidence="11 12">
        <text>L-aspartate 4-semialdehyde + pyruvate = (2S,4S)-4-hydroxy-2,3,4,5-tetrahydrodipicolinate + H2O + H(+)</text>
        <dbReference type="Rhea" id="RHEA:34171"/>
        <dbReference type="ChEBI" id="CHEBI:15361"/>
        <dbReference type="ChEBI" id="CHEBI:15377"/>
        <dbReference type="ChEBI" id="CHEBI:15378"/>
        <dbReference type="ChEBI" id="CHEBI:67139"/>
        <dbReference type="ChEBI" id="CHEBI:537519"/>
        <dbReference type="EC" id="4.3.3.7"/>
    </reaction>
</comment>
<evidence type="ECO:0000313" key="15">
    <source>
        <dbReference type="Proteomes" id="UP001589862"/>
    </source>
</evidence>
<name>A0ABV6P8M0_9MICC</name>
<keyword evidence="8 12" id="KW-0457">Lysine biosynthesis</keyword>
<dbReference type="GO" id="GO:0008840">
    <property type="term" value="F:4-hydroxy-tetrahydrodipicolinate synthase activity"/>
    <property type="evidence" value="ECO:0007669"/>
    <property type="project" value="UniProtKB-EC"/>
</dbReference>
<feature type="site" description="Part of a proton relay during catalysis" evidence="12">
    <location>
        <position position="116"/>
    </location>
</feature>
<dbReference type="PANTHER" id="PTHR12128">
    <property type="entry name" value="DIHYDRODIPICOLINATE SYNTHASE"/>
    <property type="match status" value="1"/>
</dbReference>
<dbReference type="EMBL" id="JBHLUB010000004">
    <property type="protein sequence ID" value="MFC0581473.1"/>
    <property type="molecule type" value="Genomic_DNA"/>
</dbReference>
<dbReference type="RefSeq" id="WP_377458161.1">
    <property type="nucleotide sequence ID" value="NZ_JBHLUB010000004.1"/>
</dbReference>
<comment type="similarity">
    <text evidence="3 12 13">Belongs to the DapA family.</text>
</comment>
<dbReference type="InterPro" id="IPR002220">
    <property type="entry name" value="DapA-like"/>
</dbReference>
<dbReference type="HAMAP" id="MF_00418">
    <property type="entry name" value="DapA"/>
    <property type="match status" value="1"/>
</dbReference>
<evidence type="ECO:0000256" key="13">
    <source>
        <dbReference type="PIRNR" id="PIRNR001365"/>
    </source>
</evidence>
<evidence type="ECO:0000256" key="10">
    <source>
        <dbReference type="ARBA" id="ARBA00023270"/>
    </source>
</evidence>
<comment type="caution">
    <text evidence="12">Was originally thought to be a dihydrodipicolinate synthase (DHDPS), catalyzing the condensation of (S)-aspartate-beta-semialdehyde [(S)-ASA] and pyruvate to dihydrodipicolinate (DHDP). However, it was shown in E.coli that the product of the enzymatic reaction is not dihydrodipicolinate but in fact (4S)-4-hydroxy-2,3,4,5-tetrahydro-(2S)-dipicolinic acid (HTPA), and that the consecutive dehydration reaction leading to DHDP is not spontaneous but catalyzed by DapB.</text>
</comment>
<protein>
    <recommendedName>
        <fullName evidence="4 12">4-hydroxy-tetrahydrodipicolinate synthase</fullName>
        <shortName evidence="12">HTPA synthase</shortName>
        <ecNumber evidence="4 12">4.3.3.7</ecNumber>
    </recommendedName>
</protein>
<reference evidence="14 15" key="1">
    <citation type="submission" date="2024-09" db="EMBL/GenBank/DDBJ databases">
        <authorList>
            <person name="Sun Q."/>
            <person name="Mori K."/>
        </authorList>
    </citation>
    <scope>NUCLEOTIDE SEQUENCE [LARGE SCALE GENOMIC DNA]</scope>
    <source>
        <strain evidence="14 15">NCAIM B.02604</strain>
    </source>
</reference>
<evidence type="ECO:0000256" key="11">
    <source>
        <dbReference type="ARBA" id="ARBA00047836"/>
    </source>
</evidence>
<dbReference type="EC" id="4.3.3.7" evidence="4 12"/>
<dbReference type="InterPro" id="IPR020625">
    <property type="entry name" value="Schiff_base-form_aldolases_AS"/>
</dbReference>
<gene>
    <name evidence="12 14" type="primary">dapA</name>
    <name evidence="14" type="ORF">ACFFFR_03580</name>
</gene>
<evidence type="ECO:0000256" key="12">
    <source>
        <dbReference type="HAMAP-Rule" id="MF_00418"/>
    </source>
</evidence>
<accession>A0ABV6P8M0</accession>
<dbReference type="SMART" id="SM01130">
    <property type="entry name" value="DHDPS"/>
    <property type="match status" value="1"/>
</dbReference>
<feature type="active site" description="Proton donor/acceptor" evidence="12">
    <location>
        <position position="142"/>
    </location>
</feature>
<evidence type="ECO:0000256" key="5">
    <source>
        <dbReference type="ARBA" id="ARBA00022490"/>
    </source>
</evidence>
<organism evidence="14 15">
    <name type="scientific">Micrococcoides hystricis</name>
    <dbReference type="NCBI Taxonomy" id="1572761"/>
    <lineage>
        <taxon>Bacteria</taxon>
        <taxon>Bacillati</taxon>
        <taxon>Actinomycetota</taxon>
        <taxon>Actinomycetes</taxon>
        <taxon>Micrococcales</taxon>
        <taxon>Micrococcaceae</taxon>
        <taxon>Micrococcoides</taxon>
    </lineage>
</organism>
<keyword evidence="7 12" id="KW-0220">Diaminopimelate biosynthesis</keyword>
<dbReference type="Pfam" id="PF00701">
    <property type="entry name" value="DHDPS"/>
    <property type="match status" value="1"/>
</dbReference>
<keyword evidence="6 12" id="KW-0028">Amino-acid biosynthesis</keyword>
<dbReference type="PROSITE" id="PS00666">
    <property type="entry name" value="DHDPS_2"/>
    <property type="match status" value="1"/>
</dbReference>
<comment type="caution">
    <text evidence="14">The sequence shown here is derived from an EMBL/GenBank/DDBJ whole genome shotgun (WGS) entry which is preliminary data.</text>
</comment>
<evidence type="ECO:0000256" key="6">
    <source>
        <dbReference type="ARBA" id="ARBA00022605"/>
    </source>
</evidence>
<comment type="subcellular location">
    <subcellularLocation>
        <location evidence="12">Cytoplasm</location>
    </subcellularLocation>
</comment>
<evidence type="ECO:0000256" key="3">
    <source>
        <dbReference type="ARBA" id="ARBA00007592"/>
    </source>
</evidence>
<feature type="site" description="Part of a proton relay during catalysis" evidence="12">
    <location>
        <position position="53"/>
    </location>
</feature>
<dbReference type="Gene3D" id="3.20.20.70">
    <property type="entry name" value="Aldolase class I"/>
    <property type="match status" value="1"/>
</dbReference>
<keyword evidence="10 12" id="KW-0704">Schiff base</keyword>
<comment type="function">
    <text evidence="1 12">Catalyzes the condensation of (S)-aspartate-beta-semialdehyde [(S)-ASA] and pyruvate to 4-hydroxy-tetrahydrodipicolinate (HTPA).</text>
</comment>
<proteinExistence type="inferred from homology"/>
<comment type="subunit">
    <text evidence="12">Homotetramer; dimer of dimers.</text>
</comment>
<evidence type="ECO:0000256" key="7">
    <source>
        <dbReference type="ARBA" id="ARBA00022915"/>
    </source>
</evidence>
<keyword evidence="5 12" id="KW-0963">Cytoplasm</keyword>
<evidence type="ECO:0000256" key="4">
    <source>
        <dbReference type="ARBA" id="ARBA00012086"/>
    </source>
</evidence>
<comment type="pathway">
    <text evidence="2 12">Amino-acid biosynthesis; L-lysine biosynthesis via DAP pathway; (S)-tetrahydrodipicolinate from L-aspartate: step 3/4.</text>
</comment>
<dbReference type="CDD" id="cd00950">
    <property type="entry name" value="DHDPS"/>
    <property type="match status" value="1"/>
</dbReference>
<dbReference type="InterPro" id="IPR005263">
    <property type="entry name" value="DapA"/>
</dbReference>
<sequence length="301" mass="31633">MGITAGTSPHFGRLITAMVTPFKDDQSIDFDAFAALANKLVDEGNDALVISGTTGETSTLEDQEKEDLFRAAVEAVGDRAKIIAGTGTNHTSHSVEMAKRAAKAGAHGQLVVTPYYNKPSQEGIIAHVEAIAEAADLPVMVYDIPGRSGVPITTESHQKLAQHSNIVALKDAKGDFTALTEVLGSTDLDVYSGDDLNTLAWMAAGGVGVVSVTAHVAAPQFRTLIDAMVASDLDAARQVHFELEPVIRGIMTRAQGAVAAKTVLAAHNVIPTPVVRLPLVQTSQAEHAAIAGDLKGTRWQI</sequence>
<dbReference type="SUPFAM" id="SSF51569">
    <property type="entry name" value="Aldolase"/>
    <property type="match status" value="1"/>
</dbReference>
<evidence type="ECO:0000256" key="8">
    <source>
        <dbReference type="ARBA" id="ARBA00023154"/>
    </source>
</evidence>
<dbReference type="Proteomes" id="UP001589862">
    <property type="component" value="Unassembled WGS sequence"/>
</dbReference>
<dbReference type="PIRSF" id="PIRSF001365">
    <property type="entry name" value="DHDPS"/>
    <property type="match status" value="1"/>
</dbReference>